<organism evidence="1 2">
    <name type="scientific">Anaerosalibacter massiliensis</name>
    <dbReference type="NCBI Taxonomy" id="1347392"/>
    <lineage>
        <taxon>Bacteria</taxon>
        <taxon>Bacillati</taxon>
        <taxon>Bacillota</taxon>
        <taxon>Tissierellia</taxon>
        <taxon>Tissierellales</taxon>
        <taxon>Sporanaerobacteraceae</taxon>
        <taxon>Anaerosalibacter</taxon>
    </lineage>
</organism>
<protein>
    <submittedName>
        <fullName evidence="1">Uncharacterized protein</fullName>
    </submittedName>
</protein>
<evidence type="ECO:0000313" key="2">
    <source>
        <dbReference type="Proteomes" id="UP001142078"/>
    </source>
</evidence>
<proteinExistence type="predicted"/>
<dbReference type="AlphaFoldDB" id="A0A9X2S5R5"/>
<evidence type="ECO:0000313" key="1">
    <source>
        <dbReference type="EMBL" id="MCR2042857.1"/>
    </source>
</evidence>
<dbReference type="Proteomes" id="UP001142078">
    <property type="component" value="Unassembled WGS sequence"/>
</dbReference>
<dbReference type="EMBL" id="JANJZL010000001">
    <property type="protein sequence ID" value="MCR2042857.1"/>
    <property type="molecule type" value="Genomic_DNA"/>
</dbReference>
<reference evidence="1" key="1">
    <citation type="submission" date="2022-07" db="EMBL/GenBank/DDBJ databases">
        <title>Enhanced cultured diversity of the mouse gut microbiota enables custom-made synthetic communities.</title>
        <authorList>
            <person name="Afrizal A."/>
        </authorList>
    </citation>
    <scope>NUCLEOTIDE SEQUENCE</scope>
    <source>
        <strain evidence="1">DSM 29482</strain>
    </source>
</reference>
<gene>
    <name evidence="1" type="ORF">NSA23_01875</name>
</gene>
<comment type="caution">
    <text evidence="1">The sequence shown here is derived from an EMBL/GenBank/DDBJ whole genome shotgun (WGS) entry which is preliminary data.</text>
</comment>
<dbReference type="RefSeq" id="WP_050069794.1">
    <property type="nucleotide sequence ID" value="NZ_CABKTM010000043.1"/>
</dbReference>
<sequence length="211" mass="24316">MTEGFKFSSCNGKMEFDLNQIKELDCIMVDKVYDQCQQRECYPKVELDIGSKSFDNIRFKPGFIVPDTLIISDIPNKPHFRRVQFTLRVPYEVIMSDGTSVEGLLPDTKEDIVMFIPDARDEFEFKIIVETNSQVLGQPMVIDKKLTFAAGLFIIIKVLGRVQLLIPTFGFCPEPPECEEFSPEDICDDFDCHPFPLFSPLQYQDIFEDED</sequence>
<keyword evidence="2" id="KW-1185">Reference proteome</keyword>
<accession>A0A9X2S5R5</accession>
<name>A0A9X2S5R5_9FIRM</name>